<dbReference type="GO" id="GO:0006357">
    <property type="term" value="P:regulation of transcription by RNA polymerase II"/>
    <property type="evidence" value="ECO:0007669"/>
    <property type="project" value="TreeGrafter"/>
</dbReference>
<dbReference type="VEuPathDB" id="VectorBase:LOC119163728"/>
<evidence type="ECO:0008006" key="4">
    <source>
        <dbReference type="Google" id="ProtNLM"/>
    </source>
</evidence>
<sequence>MPALVERPKMSIAMWAALKNHIMRQREKKKQEQEADAATERVRRERELKRRQDAMTLEEIRDQVQQSEKKLVTLKEEKHQLFMQLKKVLHEDDTRKRALVKEANEMAALNHSYLQQQHNAAMHQHAAAAAAAAAAAIPQHLYIQDINRAHSMYKLAQPIPQNPSVLHRAPLKRPLTPSPPPSSQAATSSTSSSQQATPPQSGFSPQQPYAYKAQMPGSAAYGAPKLIPAYAPGHGPIYYAHVPGQGPWSRRTACRSLASTTEKFYVSQPSMLPMRTLASPAAQSAAMALASPQPKPSSYLTAAQQHQMAAAAAAAQRHPGYPGQPTRFY</sequence>
<dbReference type="InterPro" id="IPR026094">
    <property type="entry name" value="GPS2"/>
</dbReference>
<dbReference type="PANTHER" id="PTHR22654">
    <property type="entry name" value="G PROTEIN PATHWAY SUPPRESSOR 2"/>
    <property type="match status" value="1"/>
</dbReference>
<evidence type="ECO:0000313" key="2">
    <source>
        <dbReference type="EMBL" id="KAH8030815.1"/>
    </source>
</evidence>
<name>A0A9J6E932_RHIMP</name>
<dbReference type="AlphaFoldDB" id="A0A9J6E932"/>
<gene>
    <name evidence="2" type="ORF">HPB51_011859</name>
</gene>
<reference evidence="2" key="1">
    <citation type="journal article" date="2020" name="Cell">
        <title>Large-Scale Comparative Analyses of Tick Genomes Elucidate Their Genetic Diversity and Vector Capacities.</title>
        <authorList>
            <consortium name="Tick Genome and Microbiome Consortium (TIGMIC)"/>
            <person name="Jia N."/>
            <person name="Wang J."/>
            <person name="Shi W."/>
            <person name="Du L."/>
            <person name="Sun Y."/>
            <person name="Zhan W."/>
            <person name="Jiang J.F."/>
            <person name="Wang Q."/>
            <person name="Zhang B."/>
            <person name="Ji P."/>
            <person name="Bell-Sakyi L."/>
            <person name="Cui X.M."/>
            <person name="Yuan T.T."/>
            <person name="Jiang B.G."/>
            <person name="Yang W.F."/>
            <person name="Lam T.T."/>
            <person name="Chang Q.C."/>
            <person name="Ding S.J."/>
            <person name="Wang X.J."/>
            <person name="Zhu J.G."/>
            <person name="Ruan X.D."/>
            <person name="Zhao L."/>
            <person name="Wei J.T."/>
            <person name="Ye R.Z."/>
            <person name="Que T.C."/>
            <person name="Du C.H."/>
            <person name="Zhou Y.H."/>
            <person name="Cheng J.X."/>
            <person name="Dai P.F."/>
            <person name="Guo W.B."/>
            <person name="Han X.H."/>
            <person name="Huang E.J."/>
            <person name="Li L.F."/>
            <person name="Wei W."/>
            <person name="Gao Y.C."/>
            <person name="Liu J.Z."/>
            <person name="Shao H.Z."/>
            <person name="Wang X."/>
            <person name="Wang C.C."/>
            <person name="Yang T.C."/>
            <person name="Huo Q.B."/>
            <person name="Li W."/>
            <person name="Chen H.Y."/>
            <person name="Chen S.E."/>
            <person name="Zhou L.G."/>
            <person name="Ni X.B."/>
            <person name="Tian J.H."/>
            <person name="Sheng Y."/>
            <person name="Liu T."/>
            <person name="Pan Y.S."/>
            <person name="Xia L.Y."/>
            <person name="Li J."/>
            <person name="Zhao F."/>
            <person name="Cao W.C."/>
        </authorList>
    </citation>
    <scope>NUCLEOTIDE SEQUENCE</scope>
    <source>
        <strain evidence="2">Rmic-2018</strain>
    </source>
</reference>
<evidence type="ECO:0000313" key="3">
    <source>
        <dbReference type="Proteomes" id="UP000821866"/>
    </source>
</evidence>
<dbReference type="PANTHER" id="PTHR22654:SF2">
    <property type="entry name" value="G PROTEIN PATHWAY SUPPRESSOR 2"/>
    <property type="match status" value="1"/>
</dbReference>
<dbReference type="EMBL" id="JABSTU010000005">
    <property type="protein sequence ID" value="KAH8030815.1"/>
    <property type="molecule type" value="Genomic_DNA"/>
</dbReference>
<evidence type="ECO:0000256" key="1">
    <source>
        <dbReference type="SAM" id="MobiDB-lite"/>
    </source>
</evidence>
<organism evidence="2 3">
    <name type="scientific">Rhipicephalus microplus</name>
    <name type="common">Cattle tick</name>
    <name type="synonym">Boophilus microplus</name>
    <dbReference type="NCBI Taxonomy" id="6941"/>
    <lineage>
        <taxon>Eukaryota</taxon>
        <taxon>Metazoa</taxon>
        <taxon>Ecdysozoa</taxon>
        <taxon>Arthropoda</taxon>
        <taxon>Chelicerata</taxon>
        <taxon>Arachnida</taxon>
        <taxon>Acari</taxon>
        <taxon>Parasitiformes</taxon>
        <taxon>Ixodida</taxon>
        <taxon>Ixodoidea</taxon>
        <taxon>Ixodidae</taxon>
        <taxon>Rhipicephalinae</taxon>
        <taxon>Rhipicephalus</taxon>
        <taxon>Boophilus</taxon>
    </lineage>
</organism>
<proteinExistence type="predicted"/>
<comment type="caution">
    <text evidence="2">The sequence shown here is derived from an EMBL/GenBank/DDBJ whole genome shotgun (WGS) entry which is preliminary data.</text>
</comment>
<protein>
    <recommendedName>
        <fullName evidence="4">G protein pathway suppressor 2</fullName>
    </recommendedName>
</protein>
<accession>A0A9J6E932</accession>
<reference evidence="2" key="2">
    <citation type="submission" date="2021-09" db="EMBL/GenBank/DDBJ databases">
        <authorList>
            <person name="Jia N."/>
            <person name="Wang J."/>
            <person name="Shi W."/>
            <person name="Du L."/>
            <person name="Sun Y."/>
            <person name="Zhan W."/>
            <person name="Jiang J."/>
            <person name="Wang Q."/>
            <person name="Zhang B."/>
            <person name="Ji P."/>
            <person name="Sakyi L.B."/>
            <person name="Cui X."/>
            <person name="Yuan T."/>
            <person name="Jiang B."/>
            <person name="Yang W."/>
            <person name="Lam T.T.-Y."/>
            <person name="Chang Q."/>
            <person name="Ding S."/>
            <person name="Wang X."/>
            <person name="Zhu J."/>
            <person name="Ruan X."/>
            <person name="Zhao L."/>
            <person name="Wei J."/>
            <person name="Que T."/>
            <person name="Du C."/>
            <person name="Cheng J."/>
            <person name="Dai P."/>
            <person name="Han X."/>
            <person name="Huang E."/>
            <person name="Gao Y."/>
            <person name="Liu J."/>
            <person name="Shao H."/>
            <person name="Ye R."/>
            <person name="Li L."/>
            <person name="Wei W."/>
            <person name="Wang X."/>
            <person name="Wang C."/>
            <person name="Huo Q."/>
            <person name="Li W."/>
            <person name="Guo W."/>
            <person name="Chen H."/>
            <person name="Chen S."/>
            <person name="Zhou L."/>
            <person name="Zhou L."/>
            <person name="Ni X."/>
            <person name="Tian J."/>
            <person name="Zhou Y."/>
            <person name="Sheng Y."/>
            <person name="Liu T."/>
            <person name="Pan Y."/>
            <person name="Xia L."/>
            <person name="Li J."/>
            <person name="Zhao F."/>
            <person name="Cao W."/>
        </authorList>
    </citation>
    <scope>NUCLEOTIDE SEQUENCE</scope>
    <source>
        <strain evidence="2">Rmic-2018</strain>
        <tissue evidence="2">Larvae</tissue>
    </source>
</reference>
<keyword evidence="3" id="KW-1185">Reference proteome</keyword>
<dbReference type="GO" id="GO:0005667">
    <property type="term" value="C:transcription regulator complex"/>
    <property type="evidence" value="ECO:0007669"/>
    <property type="project" value="TreeGrafter"/>
</dbReference>
<dbReference type="Pfam" id="PF15991">
    <property type="entry name" value="G_path_suppress"/>
    <property type="match status" value="1"/>
</dbReference>
<feature type="region of interest" description="Disordered" evidence="1">
    <location>
        <begin position="164"/>
        <end position="209"/>
    </location>
</feature>
<dbReference type="GO" id="GO:0003712">
    <property type="term" value="F:transcription coregulator activity"/>
    <property type="evidence" value="ECO:0007669"/>
    <property type="project" value="TreeGrafter"/>
</dbReference>
<feature type="compositionally biased region" description="Low complexity" evidence="1">
    <location>
        <begin position="183"/>
        <end position="201"/>
    </location>
</feature>
<feature type="compositionally biased region" description="Basic and acidic residues" evidence="1">
    <location>
        <begin position="29"/>
        <end position="51"/>
    </location>
</feature>
<dbReference type="Proteomes" id="UP000821866">
    <property type="component" value="Chromosome 3"/>
</dbReference>
<feature type="region of interest" description="Disordered" evidence="1">
    <location>
        <begin position="24"/>
        <end position="51"/>
    </location>
</feature>